<feature type="transmembrane region" description="Helical" evidence="1">
    <location>
        <begin position="101"/>
        <end position="122"/>
    </location>
</feature>
<evidence type="ECO:0000256" key="1">
    <source>
        <dbReference type="SAM" id="Phobius"/>
    </source>
</evidence>
<feature type="transmembrane region" description="Helical" evidence="1">
    <location>
        <begin position="340"/>
        <end position="361"/>
    </location>
</feature>
<dbReference type="Proteomes" id="UP001333102">
    <property type="component" value="Chromosome"/>
</dbReference>
<evidence type="ECO:0000313" key="2">
    <source>
        <dbReference type="EMBL" id="WRP15702.1"/>
    </source>
</evidence>
<dbReference type="Gene3D" id="1.20.210.10">
    <property type="entry name" value="Cytochrome c oxidase-like, subunit I domain"/>
    <property type="match status" value="1"/>
</dbReference>
<feature type="transmembrane region" description="Helical" evidence="1">
    <location>
        <begin position="373"/>
        <end position="391"/>
    </location>
</feature>
<feature type="transmembrane region" description="Helical" evidence="1">
    <location>
        <begin position="25"/>
        <end position="49"/>
    </location>
</feature>
<keyword evidence="1" id="KW-0812">Transmembrane</keyword>
<dbReference type="EMBL" id="CP141614">
    <property type="protein sequence ID" value="WRP15702.1"/>
    <property type="molecule type" value="Genomic_DNA"/>
</dbReference>
<reference evidence="3" key="1">
    <citation type="submission" date="2023-12" db="EMBL/GenBank/DDBJ databases">
        <title>Novel isolates from deep terrestrial aquifers shed light on the physiology and ecology of the class Limnochordia.</title>
        <authorList>
            <person name="Karnachuk O.V."/>
            <person name="Lukina A.P."/>
            <person name="Avakyan M.R."/>
            <person name="Kadnikov V."/>
            <person name="Begmatov S."/>
            <person name="Beletsky A.V."/>
            <person name="Mardanov A.V."/>
            <person name="Ravin N.V."/>
        </authorList>
    </citation>
    <scope>NUCLEOTIDE SEQUENCE [LARGE SCALE GENOMIC DNA]</scope>
    <source>
        <strain evidence="3">LN</strain>
    </source>
</reference>
<gene>
    <name evidence="2" type="ORF">VLY81_05995</name>
</gene>
<dbReference type="RefSeq" id="WP_324670108.1">
    <property type="nucleotide sequence ID" value="NZ_CP141614.1"/>
</dbReference>
<feature type="transmembrane region" description="Helical" evidence="1">
    <location>
        <begin position="274"/>
        <end position="293"/>
    </location>
</feature>
<feature type="transmembrane region" description="Helical" evidence="1">
    <location>
        <begin position="69"/>
        <end position="89"/>
    </location>
</feature>
<evidence type="ECO:0000313" key="3">
    <source>
        <dbReference type="Proteomes" id="UP001333102"/>
    </source>
</evidence>
<feature type="transmembrane region" description="Helical" evidence="1">
    <location>
        <begin position="246"/>
        <end position="268"/>
    </location>
</feature>
<evidence type="ECO:0008006" key="4">
    <source>
        <dbReference type="Google" id="ProtNLM"/>
    </source>
</evidence>
<sequence length="443" mass="45697">MATSGAAPGLTPGPGLPALPWLRHAWTASLGCFVLAAATGVLFRFGLVWGLPPGLAFARLRHAHSHLMYLGWVTPWLFALVAALLPSATGRPLRRPGMARAIVGATVAMALLAYGLFAAFGYEAVPLGGARVPLAAAASGLSMVLWYAFIAWHRGETAGLPRPAPSSGAAMARRLWATALALMVVASLGAWGRAALGAAGVTDPFWQDAAVHLFLDVFSDGWMVLALLGVGQLLHSRRDAPPSPWARWGLALAAAGIPLAFLVGVPLWRVPAPARMVAGAGSLAAGVGLLLLTADLWRRSRPDPIWRLALAALGIKAVASAVIAWPGAAIWVERWGLRILYLHLLLLGGVTLGLVAAAAALGMPLPARRTRRFAAAVALVLASLVPLTGLWPGPLRGPWGLHGAAWAALAAWVAAMGLWLPGVSPSPTGVPRAGGPGACGSST</sequence>
<proteinExistence type="predicted"/>
<keyword evidence="3" id="KW-1185">Reference proteome</keyword>
<accession>A0ABZ1BSA9</accession>
<dbReference type="InterPro" id="IPR036927">
    <property type="entry name" value="Cyt_c_oxase-like_su1_sf"/>
</dbReference>
<feature type="transmembrane region" description="Helical" evidence="1">
    <location>
        <begin position="403"/>
        <end position="422"/>
    </location>
</feature>
<keyword evidence="1" id="KW-0472">Membrane</keyword>
<feature type="transmembrane region" description="Helical" evidence="1">
    <location>
        <begin position="211"/>
        <end position="234"/>
    </location>
</feature>
<organism evidence="2 3">
    <name type="scientific">Geochorda subterranea</name>
    <dbReference type="NCBI Taxonomy" id="3109564"/>
    <lineage>
        <taxon>Bacteria</taxon>
        <taxon>Bacillati</taxon>
        <taxon>Bacillota</taxon>
        <taxon>Limnochordia</taxon>
        <taxon>Limnochordales</taxon>
        <taxon>Geochordaceae</taxon>
        <taxon>Geochorda</taxon>
    </lineage>
</organism>
<feature type="transmembrane region" description="Helical" evidence="1">
    <location>
        <begin position="305"/>
        <end position="328"/>
    </location>
</feature>
<keyword evidence="1" id="KW-1133">Transmembrane helix</keyword>
<feature type="transmembrane region" description="Helical" evidence="1">
    <location>
        <begin position="174"/>
        <end position="191"/>
    </location>
</feature>
<name>A0ABZ1BSA9_9FIRM</name>
<feature type="transmembrane region" description="Helical" evidence="1">
    <location>
        <begin position="134"/>
        <end position="153"/>
    </location>
</feature>
<protein>
    <recommendedName>
        <fullName evidence="4">NnrS family protein</fullName>
    </recommendedName>
</protein>